<feature type="transmembrane region" description="Helical" evidence="2">
    <location>
        <begin position="290"/>
        <end position="310"/>
    </location>
</feature>
<reference evidence="3" key="1">
    <citation type="submission" date="2021-01" db="EMBL/GenBank/DDBJ databases">
        <title>Whole genome shotgun sequence of Virgisporangium aurantiacum NBRC 16421.</title>
        <authorList>
            <person name="Komaki H."/>
            <person name="Tamura T."/>
        </authorList>
    </citation>
    <scope>NUCLEOTIDE SEQUENCE</scope>
    <source>
        <strain evidence="3">NBRC 16421</strain>
    </source>
</reference>
<dbReference type="RefSeq" id="WP_204002835.1">
    <property type="nucleotide sequence ID" value="NZ_BOPG01000048.1"/>
</dbReference>
<feature type="compositionally biased region" description="Low complexity" evidence="1">
    <location>
        <begin position="7"/>
        <end position="42"/>
    </location>
</feature>
<feature type="region of interest" description="Disordered" evidence="1">
    <location>
        <begin position="1"/>
        <end position="46"/>
    </location>
</feature>
<keyword evidence="2" id="KW-0812">Transmembrane</keyword>
<feature type="transmembrane region" description="Helical" evidence="2">
    <location>
        <begin position="196"/>
        <end position="218"/>
    </location>
</feature>
<dbReference type="EMBL" id="BOPG01000048">
    <property type="protein sequence ID" value="GIJ59771.1"/>
    <property type="molecule type" value="Genomic_DNA"/>
</dbReference>
<feature type="transmembrane region" description="Helical" evidence="2">
    <location>
        <begin position="81"/>
        <end position="99"/>
    </location>
</feature>
<sequence length="317" mass="31249">MDGEAAGGENAEAAGGENAEAAGGENAEAAGGESAETASGDNRGNGGNGRARWPWVFGGVLLFGLLVAASGLILASIPVTVQGAALCVVGAAGLVFTGAVRRPRLPRPVPVALPLGALVLVATAVENARVGLSAWAPLGLLVGAALLSVPIRALPPVQRPVKEPSAAVVLVVIGLVLMVGYEALNHLLTPDAGQLPSYLAAVGMPFAAAVSAGALAVLAATRGGVAGVAAAGALVLVSAGLYMSQAAGDAWWSRQQQETGNRAAAILVQTISTDNYAVAVSFGTYGAESAAATALVVVGLVLTVAGWWWAAARRAAG</sequence>
<feature type="transmembrane region" description="Helical" evidence="2">
    <location>
        <begin position="134"/>
        <end position="154"/>
    </location>
</feature>
<keyword evidence="2" id="KW-0472">Membrane</keyword>
<organism evidence="3 4">
    <name type="scientific">Virgisporangium aurantiacum</name>
    <dbReference type="NCBI Taxonomy" id="175570"/>
    <lineage>
        <taxon>Bacteria</taxon>
        <taxon>Bacillati</taxon>
        <taxon>Actinomycetota</taxon>
        <taxon>Actinomycetes</taxon>
        <taxon>Micromonosporales</taxon>
        <taxon>Micromonosporaceae</taxon>
        <taxon>Virgisporangium</taxon>
    </lineage>
</organism>
<feature type="transmembrane region" description="Helical" evidence="2">
    <location>
        <begin position="225"/>
        <end position="243"/>
    </location>
</feature>
<feature type="transmembrane region" description="Helical" evidence="2">
    <location>
        <begin position="166"/>
        <end position="184"/>
    </location>
</feature>
<feature type="transmembrane region" description="Helical" evidence="2">
    <location>
        <begin position="111"/>
        <end position="128"/>
    </location>
</feature>
<protein>
    <submittedName>
        <fullName evidence="3">Uncharacterized protein</fullName>
    </submittedName>
</protein>
<evidence type="ECO:0000313" key="4">
    <source>
        <dbReference type="Proteomes" id="UP000612585"/>
    </source>
</evidence>
<name>A0A8J4E369_9ACTN</name>
<comment type="caution">
    <text evidence="3">The sequence shown here is derived from an EMBL/GenBank/DDBJ whole genome shotgun (WGS) entry which is preliminary data.</text>
</comment>
<evidence type="ECO:0000256" key="2">
    <source>
        <dbReference type="SAM" id="Phobius"/>
    </source>
</evidence>
<proteinExistence type="predicted"/>
<keyword evidence="4" id="KW-1185">Reference proteome</keyword>
<evidence type="ECO:0000313" key="3">
    <source>
        <dbReference type="EMBL" id="GIJ59771.1"/>
    </source>
</evidence>
<gene>
    <name evidence="3" type="ORF">Vau01_072870</name>
</gene>
<feature type="transmembrane region" description="Helical" evidence="2">
    <location>
        <begin position="53"/>
        <end position="75"/>
    </location>
</feature>
<evidence type="ECO:0000256" key="1">
    <source>
        <dbReference type="SAM" id="MobiDB-lite"/>
    </source>
</evidence>
<dbReference type="AlphaFoldDB" id="A0A8J4E369"/>
<keyword evidence="2" id="KW-1133">Transmembrane helix</keyword>
<accession>A0A8J4E369</accession>
<dbReference type="Proteomes" id="UP000612585">
    <property type="component" value="Unassembled WGS sequence"/>
</dbReference>